<keyword evidence="3" id="KW-0106">Calcium</keyword>
<dbReference type="PANTHER" id="PTHR10891">
    <property type="entry name" value="EF-HAND CALCIUM-BINDING DOMAIN CONTAINING PROTEIN"/>
    <property type="match status" value="1"/>
</dbReference>
<dbReference type="GO" id="GO:0005509">
    <property type="term" value="F:calcium ion binding"/>
    <property type="evidence" value="ECO:0007669"/>
    <property type="project" value="InterPro"/>
</dbReference>
<dbReference type="Proteomes" id="UP000257109">
    <property type="component" value="Unassembled WGS sequence"/>
</dbReference>
<comment type="caution">
    <text evidence="5">The sequence shown here is derived from an EMBL/GenBank/DDBJ whole genome shotgun (WGS) entry which is preliminary data.</text>
</comment>
<dbReference type="PROSITE" id="PS00018">
    <property type="entry name" value="EF_HAND_1"/>
    <property type="match status" value="1"/>
</dbReference>
<gene>
    <name evidence="5" type="ORF">CR513_60550</name>
</gene>
<dbReference type="InterPro" id="IPR002048">
    <property type="entry name" value="EF_hand_dom"/>
</dbReference>
<evidence type="ECO:0000259" key="4">
    <source>
        <dbReference type="PROSITE" id="PS50222"/>
    </source>
</evidence>
<evidence type="ECO:0000256" key="2">
    <source>
        <dbReference type="ARBA" id="ARBA00022737"/>
    </source>
</evidence>
<feature type="domain" description="EF-hand" evidence="4">
    <location>
        <begin position="123"/>
        <end position="158"/>
    </location>
</feature>
<feature type="non-terminal residue" evidence="5">
    <location>
        <position position="1"/>
    </location>
</feature>
<organism evidence="5 6">
    <name type="scientific">Mucuna pruriens</name>
    <name type="common">Velvet bean</name>
    <name type="synonym">Dolichos pruriens</name>
    <dbReference type="NCBI Taxonomy" id="157652"/>
    <lineage>
        <taxon>Eukaryota</taxon>
        <taxon>Viridiplantae</taxon>
        <taxon>Streptophyta</taxon>
        <taxon>Embryophyta</taxon>
        <taxon>Tracheophyta</taxon>
        <taxon>Spermatophyta</taxon>
        <taxon>Magnoliopsida</taxon>
        <taxon>eudicotyledons</taxon>
        <taxon>Gunneridae</taxon>
        <taxon>Pentapetalae</taxon>
        <taxon>rosids</taxon>
        <taxon>fabids</taxon>
        <taxon>Fabales</taxon>
        <taxon>Fabaceae</taxon>
        <taxon>Papilionoideae</taxon>
        <taxon>50 kb inversion clade</taxon>
        <taxon>NPAAA clade</taxon>
        <taxon>indigoferoid/millettioid clade</taxon>
        <taxon>Phaseoleae</taxon>
        <taxon>Mucuna</taxon>
    </lineage>
</organism>
<dbReference type="STRING" id="157652.A0A371E5B9"/>
<dbReference type="SMART" id="SM00054">
    <property type="entry name" value="EFh"/>
    <property type="match status" value="2"/>
</dbReference>
<evidence type="ECO:0000313" key="6">
    <source>
        <dbReference type="Proteomes" id="UP000257109"/>
    </source>
</evidence>
<evidence type="ECO:0000313" key="5">
    <source>
        <dbReference type="EMBL" id="RDX61235.1"/>
    </source>
</evidence>
<protein>
    <recommendedName>
        <fullName evidence="4">EF-hand domain-containing protein</fullName>
    </recommendedName>
</protein>
<evidence type="ECO:0000256" key="1">
    <source>
        <dbReference type="ARBA" id="ARBA00022723"/>
    </source>
</evidence>
<dbReference type="InterPro" id="IPR039647">
    <property type="entry name" value="EF_hand_pair_protein_CML-like"/>
</dbReference>
<dbReference type="AlphaFoldDB" id="A0A371E5B9"/>
<dbReference type="InterPro" id="IPR018247">
    <property type="entry name" value="EF_Hand_1_Ca_BS"/>
</dbReference>
<feature type="domain" description="EF-hand" evidence="4">
    <location>
        <begin position="159"/>
        <end position="194"/>
    </location>
</feature>
<sequence>MVGACLSRGSTYNTPFGIHRDYLIIWFTYDAPFGLHLDRMIIGLACDSPLGLRWDRLIEKLTYNIPLRLCWDHQIVSTLKELERVFNRFNINDENKIFDDELDNVLKMLESNKSWMTLTPTETVDEEFHDAFDLYDHNKDDFISVVELHLTLNHLNLKYSFDKCHEMIKSLNDDDDNCINFEEFKTMMPTSDNHNASDPVQLSSTLLLQLKLMQQHKPVNKKIEKTFVQKDEVIEDQHGRAAFSTTLHALESLNTPAQHPSCPCSI</sequence>
<proteinExistence type="predicted"/>
<keyword evidence="1" id="KW-0479">Metal-binding</keyword>
<dbReference type="PROSITE" id="PS50222">
    <property type="entry name" value="EF_HAND_2"/>
    <property type="match status" value="2"/>
</dbReference>
<dbReference type="InterPro" id="IPR011992">
    <property type="entry name" value="EF-hand-dom_pair"/>
</dbReference>
<dbReference type="CDD" id="cd00051">
    <property type="entry name" value="EFh"/>
    <property type="match status" value="1"/>
</dbReference>
<keyword evidence="6" id="KW-1185">Reference proteome</keyword>
<keyword evidence="2" id="KW-0677">Repeat</keyword>
<reference evidence="5" key="1">
    <citation type="submission" date="2018-05" db="EMBL/GenBank/DDBJ databases">
        <title>Draft genome of Mucuna pruriens seed.</title>
        <authorList>
            <person name="Nnadi N.E."/>
            <person name="Vos R."/>
            <person name="Hasami M.H."/>
            <person name="Devisetty U.K."/>
            <person name="Aguiy J.C."/>
        </authorList>
    </citation>
    <scope>NUCLEOTIDE SEQUENCE [LARGE SCALE GENOMIC DNA]</scope>
    <source>
        <strain evidence="5">JCA_2017</strain>
    </source>
</reference>
<dbReference type="SUPFAM" id="SSF47473">
    <property type="entry name" value="EF-hand"/>
    <property type="match status" value="1"/>
</dbReference>
<dbReference type="Gene3D" id="1.10.238.10">
    <property type="entry name" value="EF-hand"/>
    <property type="match status" value="1"/>
</dbReference>
<dbReference type="Pfam" id="PF13499">
    <property type="entry name" value="EF-hand_7"/>
    <property type="match status" value="1"/>
</dbReference>
<accession>A0A371E5B9</accession>
<dbReference type="EMBL" id="QJKJ01016259">
    <property type="protein sequence ID" value="RDX61235.1"/>
    <property type="molecule type" value="Genomic_DNA"/>
</dbReference>
<name>A0A371E5B9_MUCPR</name>
<dbReference type="OrthoDB" id="26525at2759"/>
<evidence type="ECO:0000256" key="3">
    <source>
        <dbReference type="ARBA" id="ARBA00022837"/>
    </source>
</evidence>